<proteinExistence type="predicted"/>
<dbReference type="Proteomes" id="UP001331761">
    <property type="component" value="Unassembled WGS sequence"/>
</dbReference>
<dbReference type="EMBL" id="WIXE01015206">
    <property type="protein sequence ID" value="KAK5973653.1"/>
    <property type="molecule type" value="Genomic_DNA"/>
</dbReference>
<dbReference type="SUPFAM" id="SSF52540">
    <property type="entry name" value="P-loop containing nucleoside triphosphate hydrolases"/>
    <property type="match status" value="1"/>
</dbReference>
<accession>A0AAN8IK87</accession>
<gene>
    <name evidence="1" type="ORF">GCK32_021772</name>
</gene>
<organism evidence="1 2">
    <name type="scientific">Trichostrongylus colubriformis</name>
    <name type="common">Black scour worm</name>
    <dbReference type="NCBI Taxonomy" id="6319"/>
    <lineage>
        <taxon>Eukaryota</taxon>
        <taxon>Metazoa</taxon>
        <taxon>Ecdysozoa</taxon>
        <taxon>Nematoda</taxon>
        <taxon>Chromadorea</taxon>
        <taxon>Rhabditida</taxon>
        <taxon>Rhabditina</taxon>
        <taxon>Rhabditomorpha</taxon>
        <taxon>Strongyloidea</taxon>
        <taxon>Trichostrongylidae</taxon>
        <taxon>Trichostrongylus</taxon>
    </lineage>
</organism>
<feature type="non-terminal residue" evidence="1">
    <location>
        <position position="1"/>
    </location>
</feature>
<reference evidence="1 2" key="1">
    <citation type="submission" date="2019-10" db="EMBL/GenBank/DDBJ databases">
        <title>Assembly and Annotation for the nematode Trichostrongylus colubriformis.</title>
        <authorList>
            <person name="Martin J."/>
        </authorList>
    </citation>
    <scope>NUCLEOTIDE SEQUENCE [LARGE SCALE GENOMIC DNA]</scope>
    <source>
        <strain evidence="1">G859</strain>
        <tissue evidence="1">Whole worm</tissue>
    </source>
</reference>
<evidence type="ECO:0000313" key="1">
    <source>
        <dbReference type="EMBL" id="KAK5973653.1"/>
    </source>
</evidence>
<dbReference type="InterPro" id="IPR027417">
    <property type="entry name" value="P-loop_NTPase"/>
</dbReference>
<dbReference type="AlphaFoldDB" id="A0AAN8IK87"/>
<dbReference type="Gene3D" id="3.40.50.300">
    <property type="entry name" value="P-loop containing nucleotide triphosphate hydrolases"/>
    <property type="match status" value="1"/>
</dbReference>
<name>A0AAN8IK87_TRICO</name>
<sequence length="123" mass="13814">RHEVITAFNGRKCVFVDSSLVEHIAEEPHVYLLCVSVASRTDIEEMISMILDTLIARIRGKPFVLVGTQIEKRLSMLTENNVSGEMKYLPMALNQAEMFAKRIGASKYYECSEMTGVSAELLV</sequence>
<keyword evidence="2" id="KW-1185">Reference proteome</keyword>
<protein>
    <submittedName>
        <fullName evidence="1">Uncharacterized protein</fullName>
    </submittedName>
</protein>
<evidence type="ECO:0000313" key="2">
    <source>
        <dbReference type="Proteomes" id="UP001331761"/>
    </source>
</evidence>
<comment type="caution">
    <text evidence="1">The sequence shown here is derived from an EMBL/GenBank/DDBJ whole genome shotgun (WGS) entry which is preliminary data.</text>
</comment>